<dbReference type="GeneID" id="19395789"/>
<dbReference type="AlphaFoldDB" id="R0ICQ9"/>
<proteinExistence type="predicted"/>
<feature type="transmembrane region" description="Helical" evidence="1">
    <location>
        <begin position="12"/>
        <end position="34"/>
    </location>
</feature>
<keyword evidence="1" id="KW-1133">Transmembrane helix</keyword>
<reference evidence="2 3" key="2">
    <citation type="journal article" date="2013" name="PLoS Genet.">
        <title>Comparative genome structure, secondary metabolite, and effector coding capacity across Cochliobolus pathogens.</title>
        <authorList>
            <person name="Condon B.J."/>
            <person name="Leng Y."/>
            <person name="Wu D."/>
            <person name="Bushley K.E."/>
            <person name="Ohm R.A."/>
            <person name="Otillar R."/>
            <person name="Martin J."/>
            <person name="Schackwitz W."/>
            <person name="Grimwood J."/>
            <person name="MohdZainudin N."/>
            <person name="Xue C."/>
            <person name="Wang R."/>
            <person name="Manning V.A."/>
            <person name="Dhillon B."/>
            <person name="Tu Z.J."/>
            <person name="Steffenson B.J."/>
            <person name="Salamov A."/>
            <person name="Sun H."/>
            <person name="Lowry S."/>
            <person name="LaButti K."/>
            <person name="Han J."/>
            <person name="Copeland A."/>
            <person name="Lindquist E."/>
            <person name="Barry K."/>
            <person name="Schmutz J."/>
            <person name="Baker S.E."/>
            <person name="Ciuffetti L.M."/>
            <person name="Grigoriev I.V."/>
            <person name="Zhong S."/>
            <person name="Turgeon B.G."/>
        </authorList>
    </citation>
    <scope>NUCLEOTIDE SEQUENCE [LARGE SCALE GENOMIC DNA]</scope>
    <source>
        <strain evidence="3">28A</strain>
    </source>
</reference>
<evidence type="ECO:0000313" key="3">
    <source>
        <dbReference type="Proteomes" id="UP000016935"/>
    </source>
</evidence>
<dbReference type="InterPro" id="IPR029044">
    <property type="entry name" value="Nucleotide-diphossugar_trans"/>
</dbReference>
<protein>
    <submittedName>
        <fullName evidence="2">Glycosyltransferase family 8 protein</fullName>
    </submittedName>
</protein>
<name>R0ICQ9_EXST2</name>
<dbReference type="HOGENOM" id="CLU_061610_0_0_1"/>
<evidence type="ECO:0000313" key="2">
    <source>
        <dbReference type="EMBL" id="EOA83125.1"/>
    </source>
</evidence>
<accession>R0ICQ9</accession>
<dbReference type="RefSeq" id="XP_008028939.1">
    <property type="nucleotide sequence ID" value="XM_008030748.1"/>
</dbReference>
<dbReference type="GO" id="GO:0016740">
    <property type="term" value="F:transferase activity"/>
    <property type="evidence" value="ECO:0007669"/>
    <property type="project" value="UniProtKB-KW"/>
</dbReference>
<gene>
    <name evidence="2" type="ORF">SETTUDRAFT_119693</name>
</gene>
<dbReference type="eggNOG" id="ENOG502SWVM">
    <property type="taxonomic scope" value="Eukaryota"/>
</dbReference>
<sequence>MGRLLLTSGQVSVLLSVTIVFFFTFALFLSGWVLQQRYVHSLQAAIKPRLPKPLPPPKPIEPPTLDAKWARPMGGRPEVDDTYAQYIAGQTMDWSRLGYVQVVREHVELCSAVMLLSDLHRMKSPARRILMFPKLWLKESADNKYSAEMSTTRRLLGTAVRRYGVTLMPMEPIVEGADGTLPSSYSLASLYSLVEYERLLYLQGPGVLLDASALDSLLAFSKSEPMAAYPATPERTDMSTSLLMIHPSQQSYNQLRALRASKPTSDLNMFRKTFAVPDSLISEWSLSMGNVVYESQKLRSAPDSFNATAFEQATTFVRLSDPEIPGPEYDVPYSERAKLRPQNQEAQEAWSKLYERFRQRRMEVCGLDLETYQPVMVTGGAGETKAAGDEL</sequence>
<organism evidence="2 3">
    <name type="scientific">Exserohilum turcicum (strain 28A)</name>
    <name type="common">Northern leaf blight fungus</name>
    <name type="synonym">Setosphaeria turcica</name>
    <dbReference type="NCBI Taxonomy" id="671987"/>
    <lineage>
        <taxon>Eukaryota</taxon>
        <taxon>Fungi</taxon>
        <taxon>Dikarya</taxon>
        <taxon>Ascomycota</taxon>
        <taxon>Pezizomycotina</taxon>
        <taxon>Dothideomycetes</taxon>
        <taxon>Pleosporomycetidae</taxon>
        <taxon>Pleosporales</taxon>
        <taxon>Pleosporineae</taxon>
        <taxon>Pleosporaceae</taxon>
        <taxon>Exserohilum</taxon>
    </lineage>
</organism>
<keyword evidence="3" id="KW-1185">Reference proteome</keyword>
<dbReference type="STRING" id="671987.R0ICQ9"/>
<keyword evidence="1" id="KW-0812">Transmembrane</keyword>
<dbReference type="Gene3D" id="3.90.550.10">
    <property type="entry name" value="Spore Coat Polysaccharide Biosynthesis Protein SpsA, Chain A"/>
    <property type="match status" value="1"/>
</dbReference>
<dbReference type="Proteomes" id="UP000016935">
    <property type="component" value="Unassembled WGS sequence"/>
</dbReference>
<reference evidence="2 3" key="1">
    <citation type="journal article" date="2012" name="PLoS Pathog.">
        <title>Diverse lifestyles and strategies of plant pathogenesis encoded in the genomes of eighteen Dothideomycetes fungi.</title>
        <authorList>
            <person name="Ohm R.A."/>
            <person name="Feau N."/>
            <person name="Henrissat B."/>
            <person name="Schoch C.L."/>
            <person name="Horwitz B.A."/>
            <person name="Barry K.W."/>
            <person name="Condon B.J."/>
            <person name="Copeland A.C."/>
            <person name="Dhillon B."/>
            <person name="Glaser F."/>
            <person name="Hesse C.N."/>
            <person name="Kosti I."/>
            <person name="LaButti K."/>
            <person name="Lindquist E.A."/>
            <person name="Lucas S."/>
            <person name="Salamov A.A."/>
            <person name="Bradshaw R.E."/>
            <person name="Ciuffetti L."/>
            <person name="Hamelin R.C."/>
            <person name="Kema G.H.J."/>
            <person name="Lawrence C."/>
            <person name="Scott J.A."/>
            <person name="Spatafora J.W."/>
            <person name="Turgeon B.G."/>
            <person name="de Wit P.J.G.M."/>
            <person name="Zhong S."/>
            <person name="Goodwin S.B."/>
            <person name="Grigoriev I.V."/>
        </authorList>
    </citation>
    <scope>NUCLEOTIDE SEQUENCE [LARGE SCALE GENOMIC DNA]</scope>
    <source>
        <strain evidence="3">28A</strain>
    </source>
</reference>
<evidence type="ECO:0000256" key="1">
    <source>
        <dbReference type="SAM" id="Phobius"/>
    </source>
</evidence>
<keyword evidence="2" id="KW-0808">Transferase</keyword>
<dbReference type="OrthoDB" id="5367275at2759"/>
<dbReference type="EMBL" id="KB908833">
    <property type="protein sequence ID" value="EOA83125.1"/>
    <property type="molecule type" value="Genomic_DNA"/>
</dbReference>
<keyword evidence="1" id="KW-0472">Membrane</keyword>